<gene>
    <name evidence="2" type="ORF">GIB67_016909</name>
</gene>
<keyword evidence="1" id="KW-0732">Signal</keyword>
<dbReference type="InterPro" id="IPR036758">
    <property type="entry name" value="At5g01610-like"/>
</dbReference>
<evidence type="ECO:0000256" key="1">
    <source>
        <dbReference type="SAM" id="SignalP"/>
    </source>
</evidence>
<dbReference type="EMBL" id="JACGCM010001796">
    <property type="protein sequence ID" value="KAF6149371.1"/>
    <property type="molecule type" value="Genomic_DNA"/>
</dbReference>
<dbReference type="Pfam" id="PF04398">
    <property type="entry name" value="DUF538"/>
    <property type="match status" value="1"/>
</dbReference>
<feature type="signal peptide" evidence="1">
    <location>
        <begin position="1"/>
        <end position="22"/>
    </location>
</feature>
<dbReference type="PANTHER" id="PTHR31676">
    <property type="entry name" value="T31J12.3 PROTEIN-RELATED"/>
    <property type="match status" value="1"/>
</dbReference>
<dbReference type="InterPro" id="IPR007493">
    <property type="entry name" value="DUF538"/>
</dbReference>
<proteinExistence type="predicted"/>
<reference evidence="2 3" key="1">
    <citation type="journal article" date="2020" name="IScience">
        <title>Genome Sequencing of the Endangered Kingdonia uniflora (Circaeasteraceae, Ranunculales) Reveals Potential Mechanisms of Evolutionary Specialization.</title>
        <authorList>
            <person name="Sun Y."/>
            <person name="Deng T."/>
            <person name="Zhang A."/>
            <person name="Moore M.J."/>
            <person name="Landis J.B."/>
            <person name="Lin N."/>
            <person name="Zhang H."/>
            <person name="Zhang X."/>
            <person name="Huang J."/>
            <person name="Zhang X."/>
            <person name="Sun H."/>
            <person name="Wang H."/>
        </authorList>
    </citation>
    <scope>NUCLEOTIDE SEQUENCE [LARGE SCALE GENOMIC DNA]</scope>
    <source>
        <strain evidence="2">TB1705</strain>
        <tissue evidence="2">Leaf</tissue>
    </source>
</reference>
<dbReference type="Gene3D" id="2.30.240.10">
    <property type="entry name" value="At5g01610-like"/>
    <property type="match status" value="1"/>
</dbReference>
<evidence type="ECO:0000313" key="3">
    <source>
        <dbReference type="Proteomes" id="UP000541444"/>
    </source>
</evidence>
<keyword evidence="3" id="KW-1185">Reference proteome</keyword>
<sequence length="155" mass="17704">MYRHLFFLFSLLFFSNASPAVATTNATVYTTLTEFGLPPGLLPNSVTRYSLTESGEFEVELEKPCYIHFDYLVYYDRKITGILKYGSISDLKGIEVRKLFVWLDVDEIKVDLPPSDFIYFTVGWINKKLDVEQFMSVKGCGDNGIDGVWSDLIKV</sequence>
<feature type="chain" id="PRO_5029487734" evidence="1">
    <location>
        <begin position="23"/>
        <end position="155"/>
    </location>
</feature>
<accession>A0A7J7M3B9</accession>
<dbReference type="AlphaFoldDB" id="A0A7J7M3B9"/>
<evidence type="ECO:0000313" key="2">
    <source>
        <dbReference type="EMBL" id="KAF6149371.1"/>
    </source>
</evidence>
<dbReference type="OrthoDB" id="755906at2759"/>
<dbReference type="PANTHER" id="PTHR31676:SF71">
    <property type="entry name" value="EXPRESSED PROTEIN"/>
    <property type="match status" value="1"/>
</dbReference>
<dbReference type="Proteomes" id="UP000541444">
    <property type="component" value="Unassembled WGS sequence"/>
</dbReference>
<organism evidence="2 3">
    <name type="scientific">Kingdonia uniflora</name>
    <dbReference type="NCBI Taxonomy" id="39325"/>
    <lineage>
        <taxon>Eukaryota</taxon>
        <taxon>Viridiplantae</taxon>
        <taxon>Streptophyta</taxon>
        <taxon>Embryophyta</taxon>
        <taxon>Tracheophyta</taxon>
        <taxon>Spermatophyta</taxon>
        <taxon>Magnoliopsida</taxon>
        <taxon>Ranunculales</taxon>
        <taxon>Circaeasteraceae</taxon>
        <taxon>Kingdonia</taxon>
    </lineage>
</organism>
<protein>
    <submittedName>
        <fullName evidence="2">Uncharacterized protein</fullName>
    </submittedName>
</protein>
<comment type="caution">
    <text evidence="2">The sequence shown here is derived from an EMBL/GenBank/DDBJ whole genome shotgun (WGS) entry which is preliminary data.</text>
</comment>
<name>A0A7J7M3B9_9MAGN</name>
<dbReference type="SUPFAM" id="SSF141562">
    <property type="entry name" value="At5g01610-like"/>
    <property type="match status" value="1"/>
</dbReference>